<reference evidence="4 5" key="1">
    <citation type="submission" date="2020-08" db="EMBL/GenBank/DDBJ databases">
        <title>Novel species isolated from subtropical streams in China.</title>
        <authorList>
            <person name="Lu H."/>
        </authorList>
    </citation>
    <scope>NUCLEOTIDE SEQUENCE [LARGE SCALE GENOMIC DNA]</scope>
    <source>
        <strain evidence="4 5">CY18W</strain>
    </source>
</reference>
<dbReference type="InterPro" id="IPR025282">
    <property type="entry name" value="DUF4214"/>
</dbReference>
<dbReference type="SUPFAM" id="SSF51120">
    <property type="entry name" value="beta-Roll"/>
    <property type="match status" value="1"/>
</dbReference>
<proteinExistence type="predicted"/>
<dbReference type="Proteomes" id="UP000650424">
    <property type="component" value="Unassembled WGS sequence"/>
</dbReference>
<organism evidence="4 5">
    <name type="scientific">Undibacterium hunanense</name>
    <dbReference type="NCBI Taxonomy" id="2762292"/>
    <lineage>
        <taxon>Bacteria</taxon>
        <taxon>Pseudomonadati</taxon>
        <taxon>Pseudomonadota</taxon>
        <taxon>Betaproteobacteria</taxon>
        <taxon>Burkholderiales</taxon>
        <taxon>Oxalobacteraceae</taxon>
        <taxon>Undibacterium</taxon>
    </lineage>
</organism>
<evidence type="ECO:0000313" key="4">
    <source>
        <dbReference type="EMBL" id="MBC3916486.1"/>
    </source>
</evidence>
<dbReference type="PRINTS" id="PR00313">
    <property type="entry name" value="CABNDNGRPT"/>
</dbReference>
<dbReference type="InterPro" id="IPR011049">
    <property type="entry name" value="Serralysin-like_metalloprot_C"/>
</dbReference>
<evidence type="ECO:0000259" key="2">
    <source>
        <dbReference type="Pfam" id="PF13205"/>
    </source>
</evidence>
<keyword evidence="1" id="KW-0732">Signal</keyword>
<sequence>MATISGTDGNDTWTVVNPSTFTLDGKGGTDTLNLGTSLRSSYLITRDADGTVHVDSISSASGALHATLINMEILVFNNGQDVLNLLSYFGDTTPPTVISFSPATLATSVATGSDIVLTFSEPVAAGSGVINLQSADGTTVASYDISKSSNVTISGSKVTINPTNDLSNGTTYKLSIPSGAIKDIAGNSFVGTSSYSFTTVAKTTVGGIVGTTGNDTLTGTSGNDIFTGLAGNDTINGGAGLDTAVYAGKRADFTITASGSNFTVQDKTGAEGTDTVNQVERLQFADMSVALDISSTAGVAYRIYQAAFNRTPDLAGLGYWIGQMDKGQTLGDVAKSFVASAEFHTLYGNNPTNQQVITAYYQNVLHRAPDQAGMDYWLGQLASGKDTQATALAGFSESAENQAQVIAKIQNGIDFIPFG</sequence>
<evidence type="ECO:0000256" key="1">
    <source>
        <dbReference type="ARBA" id="ARBA00022729"/>
    </source>
</evidence>
<dbReference type="Pfam" id="PF13205">
    <property type="entry name" value="Big_5"/>
    <property type="match status" value="1"/>
</dbReference>
<dbReference type="RefSeq" id="WP_186945752.1">
    <property type="nucleotide sequence ID" value="NZ_JACOGF010000002.1"/>
</dbReference>
<dbReference type="Gene3D" id="2.60.40.1220">
    <property type="match status" value="1"/>
</dbReference>
<dbReference type="Pfam" id="PF13946">
    <property type="entry name" value="DUF4214"/>
    <property type="match status" value="1"/>
</dbReference>
<accession>A0ABR6ZKP5</accession>
<dbReference type="Gene3D" id="1.10.3130.20">
    <property type="entry name" value="Phycobilisome linker domain"/>
    <property type="match status" value="1"/>
</dbReference>
<gene>
    <name evidence="4" type="ORF">H8L32_03220</name>
</gene>
<feature type="domain" description="DUF4214" evidence="3">
    <location>
        <begin position="334"/>
        <end position="404"/>
    </location>
</feature>
<dbReference type="InterPro" id="IPR014755">
    <property type="entry name" value="Cu-Rt/internalin_Ig-like"/>
</dbReference>
<feature type="domain" description="SbsA Ig-like" evidence="2">
    <location>
        <begin position="91"/>
        <end position="199"/>
    </location>
</feature>
<dbReference type="InterPro" id="IPR038255">
    <property type="entry name" value="PBS_linker_sf"/>
</dbReference>
<name>A0ABR6ZKP5_9BURK</name>
<keyword evidence="5" id="KW-1185">Reference proteome</keyword>
<comment type="caution">
    <text evidence="4">The sequence shown here is derived from an EMBL/GenBank/DDBJ whole genome shotgun (WGS) entry which is preliminary data.</text>
</comment>
<protein>
    <submittedName>
        <fullName evidence="4">DUF4214 domain-containing protein</fullName>
    </submittedName>
</protein>
<evidence type="ECO:0000313" key="5">
    <source>
        <dbReference type="Proteomes" id="UP000650424"/>
    </source>
</evidence>
<dbReference type="InterPro" id="IPR001343">
    <property type="entry name" value="Hemolysn_Ca-bd"/>
</dbReference>
<dbReference type="InterPro" id="IPR032812">
    <property type="entry name" value="SbsA_Ig"/>
</dbReference>
<dbReference type="Pfam" id="PF00353">
    <property type="entry name" value="HemolysinCabind"/>
    <property type="match status" value="1"/>
</dbReference>
<dbReference type="Gene3D" id="2.150.10.10">
    <property type="entry name" value="Serralysin-like metalloprotease, C-terminal"/>
    <property type="match status" value="1"/>
</dbReference>
<dbReference type="EMBL" id="JACOGF010000002">
    <property type="protein sequence ID" value="MBC3916486.1"/>
    <property type="molecule type" value="Genomic_DNA"/>
</dbReference>
<evidence type="ECO:0000259" key="3">
    <source>
        <dbReference type="Pfam" id="PF13946"/>
    </source>
</evidence>